<dbReference type="AlphaFoldDB" id="A0A5P6VTT3"/>
<dbReference type="KEGG" id="pxv:FXF36_14725"/>
<dbReference type="Gene3D" id="3.30.565.10">
    <property type="entry name" value="Histidine kinase-like ATPase, C-terminal domain"/>
    <property type="match status" value="1"/>
</dbReference>
<dbReference type="RefSeq" id="WP_151625387.1">
    <property type="nucleotide sequence ID" value="NZ_CP043028.1"/>
</dbReference>
<dbReference type="SMART" id="SM00387">
    <property type="entry name" value="HATPase_c"/>
    <property type="match status" value="1"/>
</dbReference>
<evidence type="ECO:0000256" key="6">
    <source>
        <dbReference type="ARBA" id="ARBA00023012"/>
    </source>
</evidence>
<dbReference type="OrthoDB" id="9792991at2"/>
<protein>
    <recommendedName>
        <fullName evidence="2">histidine kinase</fullName>
        <ecNumber evidence="2">2.7.13.3</ecNumber>
    </recommendedName>
</protein>
<evidence type="ECO:0000256" key="1">
    <source>
        <dbReference type="ARBA" id="ARBA00000085"/>
    </source>
</evidence>
<dbReference type="InterPro" id="IPR003594">
    <property type="entry name" value="HATPase_dom"/>
</dbReference>
<dbReference type="EMBL" id="CP043028">
    <property type="protein sequence ID" value="QFJ56046.1"/>
    <property type="molecule type" value="Genomic_DNA"/>
</dbReference>
<comment type="catalytic activity">
    <reaction evidence="1">
        <text>ATP + protein L-histidine = ADP + protein N-phospho-L-histidine.</text>
        <dbReference type="EC" id="2.7.13.3"/>
    </reaction>
</comment>
<dbReference type="Pfam" id="PF02518">
    <property type="entry name" value="HATPase_c"/>
    <property type="match status" value="1"/>
</dbReference>
<evidence type="ECO:0000256" key="5">
    <source>
        <dbReference type="ARBA" id="ARBA00022777"/>
    </source>
</evidence>
<sequence>MKNDFKTPELSVSDLTQSLYEVSKKLQQANRDLQAHEEDMALFYANISHDLRSPITAISNGIEYLQSNEDNISKGELHDTLKVMSERTKYLTQLINDIFLMASLDTPSLSVHTEPVNLRFFLEDYFYMNQVDVAYEGCDLELKLSDAFIELNPFVMLDPHLIARALDNLFTNAVKYCDDKPKIILGADIIDDGSLVVFVRDNGIGIDAKNIEKIFDRGYRVDASRTPGADNGCGFGLSIVKSIVECHGGSITCESTLGEGTEFRTVFSIDRHTGTLG</sequence>
<dbReference type="PANTHER" id="PTHR43711">
    <property type="entry name" value="TWO-COMPONENT HISTIDINE KINASE"/>
    <property type="match status" value="1"/>
</dbReference>
<reference evidence="10" key="1">
    <citation type="submission" date="2019-08" db="EMBL/GenBank/DDBJ databases">
        <title>Complete Genome Sequence of the Polysaccharide-Degrading Rumen Bacterium Pseudobutyrivibrio xylanivorans MA3014.</title>
        <authorList>
            <person name="Palevich N."/>
            <person name="Maclean P.H."/>
            <person name="Kelly W.J."/>
            <person name="Leahy S.C."/>
            <person name="Rakonjac J."/>
            <person name="Attwood G.T."/>
        </authorList>
    </citation>
    <scope>NUCLEOTIDE SEQUENCE [LARGE SCALE GENOMIC DNA]</scope>
    <source>
        <strain evidence="10">MA3014</strain>
    </source>
</reference>
<dbReference type="PANTHER" id="PTHR43711:SF1">
    <property type="entry name" value="HISTIDINE KINASE 1"/>
    <property type="match status" value="1"/>
</dbReference>
<gene>
    <name evidence="9" type="ORF">FXF36_14725</name>
</gene>
<dbReference type="SUPFAM" id="SSF47384">
    <property type="entry name" value="Homodimeric domain of signal transducing histidine kinase"/>
    <property type="match status" value="1"/>
</dbReference>
<dbReference type="InterPro" id="IPR003661">
    <property type="entry name" value="HisK_dim/P_dom"/>
</dbReference>
<dbReference type="EC" id="2.7.13.3" evidence="2"/>
<evidence type="ECO:0000256" key="3">
    <source>
        <dbReference type="ARBA" id="ARBA00022553"/>
    </source>
</evidence>
<keyword evidence="5 9" id="KW-0418">Kinase</keyword>
<evidence type="ECO:0000256" key="7">
    <source>
        <dbReference type="SAM" id="Coils"/>
    </source>
</evidence>
<dbReference type="InterPro" id="IPR036097">
    <property type="entry name" value="HisK_dim/P_sf"/>
</dbReference>
<feature type="domain" description="Histidine kinase" evidence="8">
    <location>
        <begin position="46"/>
        <end position="271"/>
    </location>
</feature>
<feature type="coiled-coil region" evidence="7">
    <location>
        <begin position="19"/>
        <end position="46"/>
    </location>
</feature>
<dbReference type="SUPFAM" id="SSF55874">
    <property type="entry name" value="ATPase domain of HSP90 chaperone/DNA topoisomerase II/histidine kinase"/>
    <property type="match status" value="1"/>
</dbReference>
<dbReference type="CDD" id="cd00082">
    <property type="entry name" value="HisKA"/>
    <property type="match status" value="1"/>
</dbReference>
<dbReference type="Pfam" id="PF00512">
    <property type="entry name" value="HisKA"/>
    <property type="match status" value="1"/>
</dbReference>
<organism evidence="9 10">
    <name type="scientific">Pseudobutyrivibrio xylanivorans</name>
    <dbReference type="NCBI Taxonomy" id="185007"/>
    <lineage>
        <taxon>Bacteria</taxon>
        <taxon>Bacillati</taxon>
        <taxon>Bacillota</taxon>
        <taxon>Clostridia</taxon>
        <taxon>Lachnospirales</taxon>
        <taxon>Lachnospiraceae</taxon>
        <taxon>Pseudobutyrivibrio</taxon>
    </lineage>
</organism>
<evidence type="ECO:0000313" key="9">
    <source>
        <dbReference type="EMBL" id="QFJ56046.1"/>
    </source>
</evidence>
<dbReference type="InterPro" id="IPR004358">
    <property type="entry name" value="Sig_transdc_His_kin-like_C"/>
</dbReference>
<dbReference type="PRINTS" id="PR00344">
    <property type="entry name" value="BCTRLSENSOR"/>
</dbReference>
<keyword evidence="3" id="KW-0597">Phosphoprotein</keyword>
<dbReference type="InterPro" id="IPR050736">
    <property type="entry name" value="Sensor_HK_Regulatory"/>
</dbReference>
<dbReference type="SMART" id="SM00388">
    <property type="entry name" value="HisKA"/>
    <property type="match status" value="1"/>
</dbReference>
<accession>A0A5P6VTT3</accession>
<dbReference type="Proteomes" id="UP000327030">
    <property type="component" value="Chromosome 1"/>
</dbReference>
<evidence type="ECO:0000313" key="10">
    <source>
        <dbReference type="Proteomes" id="UP000327030"/>
    </source>
</evidence>
<dbReference type="Gene3D" id="1.10.287.130">
    <property type="match status" value="1"/>
</dbReference>
<evidence type="ECO:0000256" key="2">
    <source>
        <dbReference type="ARBA" id="ARBA00012438"/>
    </source>
</evidence>
<dbReference type="InterPro" id="IPR005467">
    <property type="entry name" value="His_kinase_dom"/>
</dbReference>
<dbReference type="InterPro" id="IPR036890">
    <property type="entry name" value="HATPase_C_sf"/>
</dbReference>
<dbReference type="PROSITE" id="PS50109">
    <property type="entry name" value="HIS_KIN"/>
    <property type="match status" value="1"/>
</dbReference>
<proteinExistence type="predicted"/>
<keyword evidence="4" id="KW-0808">Transferase</keyword>
<evidence type="ECO:0000259" key="8">
    <source>
        <dbReference type="PROSITE" id="PS50109"/>
    </source>
</evidence>
<keyword evidence="6" id="KW-0902">Two-component regulatory system</keyword>
<name>A0A5P6VTT3_PSEXY</name>
<keyword evidence="7" id="KW-0175">Coiled coil</keyword>
<dbReference type="GO" id="GO:0000155">
    <property type="term" value="F:phosphorelay sensor kinase activity"/>
    <property type="evidence" value="ECO:0007669"/>
    <property type="project" value="InterPro"/>
</dbReference>
<evidence type="ECO:0000256" key="4">
    <source>
        <dbReference type="ARBA" id="ARBA00022679"/>
    </source>
</evidence>